<evidence type="ECO:0000256" key="10">
    <source>
        <dbReference type="ARBA" id="ARBA00023046"/>
    </source>
</evidence>
<dbReference type="GO" id="GO:0005198">
    <property type="term" value="F:structural molecule activity"/>
    <property type="evidence" value="ECO:0007669"/>
    <property type="project" value="UniProtKB-UniRule"/>
</dbReference>
<dbReference type="GO" id="GO:0042025">
    <property type="term" value="C:host cell nucleus"/>
    <property type="evidence" value="ECO:0007669"/>
    <property type="project" value="UniProtKB-SubCell"/>
</dbReference>
<keyword evidence="1 15" id="KW-1163">Viral penetration into host nucleus</keyword>
<keyword evidence="7 15" id="KW-0946">Virion</keyword>
<keyword evidence="9 15" id="KW-1177">Microtubular inwards viral transport</keyword>
<evidence type="ECO:0000256" key="8">
    <source>
        <dbReference type="ARBA" id="ARBA00022921"/>
    </source>
</evidence>
<evidence type="ECO:0000313" key="18">
    <source>
        <dbReference type="Proteomes" id="UP000111451"/>
    </source>
</evidence>
<keyword evidence="13 15" id="KW-1015">Disulfide bond</keyword>
<comment type="PTM">
    <text evidence="15">Highly phosphorylated.</text>
</comment>
<evidence type="ECO:0000256" key="7">
    <source>
        <dbReference type="ARBA" id="ARBA00022844"/>
    </source>
</evidence>
<dbReference type="HAMAP" id="MF_04003">
    <property type="entry name" value="PPV_L2"/>
    <property type="match status" value="1"/>
</dbReference>
<dbReference type="GO" id="GO:0075521">
    <property type="term" value="P:microtubule-dependent intracellular transport of viral material towards nucleus"/>
    <property type="evidence" value="ECO:0007669"/>
    <property type="project" value="UniProtKB-UniRule"/>
</dbReference>
<comment type="subunit">
    <text evidence="15">Interacts with major capsid protein L1. Interacts with E2; this interaction inhibits E2 transcriptional activity but not the DNA replication function E2. Interacts with host HSPA8; this interaction is required for L2 nuclear translocation. Interacts with host importins KPNB2 and KPNB3. Forms a complex with importin alpha2-beta1 heterodimers via interaction with the importin alpha2 adapter. Interacts with host DYNLT1; this interaction is essential for virus intracellular transport during entry. Interacts (via C-terminus) with host retromer subunits VPS35 AND VPS29.</text>
</comment>
<dbReference type="EMBL" id="JX035935">
    <property type="protein sequence ID" value="AFU07692.1"/>
    <property type="molecule type" value="Genomic_DNA"/>
</dbReference>
<dbReference type="Proteomes" id="UP000111451">
    <property type="component" value="Segment"/>
</dbReference>
<keyword evidence="5 15" id="KW-0945">Host-virus interaction</keyword>
<evidence type="ECO:0000256" key="6">
    <source>
        <dbReference type="ARBA" id="ARBA00022812"/>
    </source>
</evidence>
<evidence type="ECO:0000259" key="16">
    <source>
        <dbReference type="PROSITE" id="PS50042"/>
    </source>
</evidence>
<keyword evidence="3 15" id="KW-0167">Capsid protein</keyword>
<dbReference type="GO" id="GO:0046718">
    <property type="term" value="P:symbiont entry into host cell"/>
    <property type="evidence" value="ECO:0007669"/>
    <property type="project" value="UniProtKB-KW"/>
</dbReference>
<dbReference type="InterPro" id="IPR000595">
    <property type="entry name" value="cNMP-bd_dom"/>
</dbReference>
<keyword evidence="14 15" id="KW-1160">Virus entry into host cell</keyword>
<dbReference type="GO" id="GO:0075732">
    <property type="term" value="P:viral penetration into host nucleus"/>
    <property type="evidence" value="ECO:0007669"/>
    <property type="project" value="UniProtKB-KW"/>
</dbReference>
<keyword evidence="11 15" id="KW-1176">Cytoplasmic inwards viral transport</keyword>
<comment type="similarity">
    <text evidence="15">Belongs to the papillomaviridae L2 protein family.</text>
</comment>
<dbReference type="KEGG" id="vg:14757626"/>
<feature type="disulfide bond" evidence="15">
    <location>
        <begin position="27"/>
        <end position="33"/>
    </location>
</feature>
<dbReference type="InterPro" id="IPR000784">
    <property type="entry name" value="Late_L2"/>
</dbReference>
<evidence type="ECO:0000256" key="15">
    <source>
        <dbReference type="HAMAP-Rule" id="MF_04003"/>
    </source>
</evidence>
<comment type="function">
    <text evidence="15">Minor protein of the capsid that localizes along the inner surface of the virion, within the central cavities beneath the L1 pentamers. Plays a role in capsid stabilization through interaction with the major capsid protein L1. Once the virion enters the host cell, L2 escorts the genomic DNA into the nucleus by promoting escape from the endosomal compartments and traffic through the host Golgi network. Mechanistically, the C-terminus of L2 possesses a cell-penetrating peptide that protudes from the host endosome, interacts with host cytoplasmic retromer cargo and thereby mediates the capsid delivery to the host trans-Golgi network. Plays a role through its interaction with host dynein in the intracellular microtubule-dependent transport of viral capsid toward the nucleus. Mediates the viral genome import into the nucleus through binding to host importins. Once within the nucleus, L2 localizes viral genomes to host PML bodies in order to activate early gene expression for establishment of infection. Later on, promotes late gene expression by interacting with the viral E2 protein and by inhibiting its transcriptional activation functions. During virion assembly, encapsidates the genome by direct interaction with the viral DNA.</text>
</comment>
<keyword evidence="10" id="KW-1039">Host endosome</keyword>
<dbReference type="Pfam" id="PF00513">
    <property type="entry name" value="Late_protein_L2"/>
    <property type="match status" value="1"/>
</dbReference>
<name>M4HXI6_9PAPI</name>
<dbReference type="GO" id="GO:0003677">
    <property type="term" value="F:DNA binding"/>
    <property type="evidence" value="ECO:0007669"/>
    <property type="project" value="UniProtKB-UniRule"/>
</dbReference>
<keyword evidence="12 15" id="KW-0238">DNA-binding</keyword>
<comment type="caution">
    <text evidence="15">Lacks conserved residue(s) required for the propagation of feature annotation.</text>
</comment>
<evidence type="ECO:0000256" key="9">
    <source>
        <dbReference type="ARBA" id="ARBA00022952"/>
    </source>
</evidence>
<feature type="domain" description="Cyclic nucleotide-binding" evidence="16">
    <location>
        <begin position="173"/>
        <end position="227"/>
    </location>
</feature>
<evidence type="ECO:0000256" key="14">
    <source>
        <dbReference type="ARBA" id="ARBA00023296"/>
    </source>
</evidence>
<keyword evidence="8 15" id="KW-0426">Late protein</keyword>
<evidence type="ECO:0000256" key="13">
    <source>
        <dbReference type="ARBA" id="ARBA00023157"/>
    </source>
</evidence>
<keyword evidence="2 15" id="KW-0597">Phosphoprotein</keyword>
<proteinExistence type="inferred from homology"/>
<dbReference type="GO" id="GO:0019028">
    <property type="term" value="C:viral capsid"/>
    <property type="evidence" value="ECO:0007669"/>
    <property type="project" value="UniProtKB-UniRule"/>
</dbReference>
<evidence type="ECO:0000256" key="12">
    <source>
        <dbReference type="ARBA" id="ARBA00023125"/>
    </source>
</evidence>
<sequence length="491" mass="52622">MLQRRLARPPPRKRRPRAAVEDIYRGCKPFGTCPDDVVNRVEQKTWADRLLQWFSSVIYFGGLSIGSGRGSGGATGYRPIGTPALGEVAVGSGSRTVRVPPVLVDSVAPVDTEVFELIPLQPLEPGGPSVVSGSDPGVLVTNGAALPPELPGVIDGVGPEDVIPGRDPAILQVGQGDVGDSHFVTPTVERPGFAGSSRDSFYVVGAGSRGDVVGEEIELYELPRTSTPDGAGDIFERGLGTRRYEQVYVENPVFLQNPRELVAFGDTWGETPDSLSFDPVVASPLAAPNELFTDVVHLGRQVFEEGPQGVLRVGRVGRRGTIQTRRGTQIGGRVHFYHDLSPILPAEEIELSDLTSPPGFESTNSSETAFTEVDLRSEPSTYSDTYLLEEDTLSIDGHLVFADGPNDLVDLPHTVSVPARGGVGAGSVSVLNWSSDITSTSLAPALHPPLHPEFPEIVIDGYGLSALTFVLHRRRRKRGSHLYFSDVLLAV</sequence>
<dbReference type="GO" id="GO:0043657">
    <property type="term" value="C:host cell"/>
    <property type="evidence" value="ECO:0007669"/>
    <property type="project" value="GOC"/>
</dbReference>
<evidence type="ECO:0000256" key="2">
    <source>
        <dbReference type="ARBA" id="ARBA00022553"/>
    </source>
</evidence>
<dbReference type="PROSITE" id="PS50042">
    <property type="entry name" value="CNMP_BINDING_3"/>
    <property type="match status" value="1"/>
</dbReference>
<evidence type="ECO:0000256" key="1">
    <source>
        <dbReference type="ARBA" id="ARBA00022524"/>
    </source>
</evidence>
<evidence type="ECO:0000256" key="5">
    <source>
        <dbReference type="ARBA" id="ARBA00022581"/>
    </source>
</evidence>
<keyword evidence="6" id="KW-1040">Host Golgi apparatus</keyword>
<protein>
    <recommendedName>
        <fullName evidence="15">Minor capsid protein L2</fullName>
    </recommendedName>
</protein>
<dbReference type="OrthoDB" id="8047at10239"/>
<evidence type="ECO:0000256" key="4">
    <source>
        <dbReference type="ARBA" id="ARBA00022562"/>
    </source>
</evidence>
<organism evidence="17 18">
    <name type="scientific">Equus caballus papillomavirus 7</name>
    <dbReference type="NCBI Taxonomy" id="1235430"/>
    <lineage>
        <taxon>Viruses</taxon>
        <taxon>Monodnaviria</taxon>
        <taxon>Shotokuvirae</taxon>
        <taxon>Cossaviricota</taxon>
        <taxon>Papovaviricetes</taxon>
        <taxon>Zurhausenvirales</taxon>
        <taxon>Papillomaviridae</taxon>
        <taxon>Firstpapillomavirinae</taxon>
        <taxon>Dyorhopapillomavirus</taxon>
        <taxon>Dyorhopapillomavirus 1</taxon>
    </lineage>
</organism>
<comment type="subcellular location">
    <subcellularLocation>
        <location evidence="15">Virion</location>
    </subcellularLocation>
    <subcellularLocation>
        <location evidence="15">Host nucleus</location>
    </subcellularLocation>
</comment>
<reference evidence="17 18" key="1">
    <citation type="journal article" date="2013" name="J. Gen. Virol.">
        <title>Four novel papillomavirus sequences support a broad diversity among equine papillomaviruses.</title>
        <authorList>
            <person name="Lange C."/>
            <person name="Vetsch E."/>
            <person name="Ackermann M."/>
            <person name="Favrot C."/>
            <person name="Tobler K."/>
        </authorList>
    </citation>
    <scope>NUCLEOTIDE SEQUENCE [LARGE SCALE GENOMIC DNA]</scope>
</reference>
<dbReference type="RefSeq" id="YP_007518503.1">
    <property type="nucleotide sequence ID" value="NC_020501.1"/>
</dbReference>
<accession>M4HXI6</accession>
<gene>
    <name evidence="15" type="primary">L2</name>
</gene>
<evidence type="ECO:0000256" key="11">
    <source>
        <dbReference type="ARBA" id="ARBA00023120"/>
    </source>
</evidence>
<evidence type="ECO:0000256" key="3">
    <source>
        <dbReference type="ARBA" id="ARBA00022561"/>
    </source>
</evidence>
<evidence type="ECO:0000313" key="17">
    <source>
        <dbReference type="EMBL" id="AFU07692.1"/>
    </source>
</evidence>
<keyword evidence="4 15" id="KW-1048">Host nucleus</keyword>